<dbReference type="GO" id="GO:0045333">
    <property type="term" value="P:cellular respiration"/>
    <property type="evidence" value="ECO:0007669"/>
    <property type="project" value="InterPro"/>
</dbReference>
<dbReference type="PANTHER" id="PTHR12901:SF10">
    <property type="entry name" value="COENZYME Q-BINDING PROTEIN COQ10, MITOCHONDRIAL"/>
    <property type="match status" value="1"/>
</dbReference>
<gene>
    <name evidence="5" type="ORF">WICPIJ_007515</name>
</gene>
<comment type="subunit">
    <text evidence="2">Interacts with coenzyme Q.</text>
</comment>
<dbReference type="InterPro" id="IPR005031">
    <property type="entry name" value="COQ10_START"/>
</dbReference>
<dbReference type="InterPro" id="IPR044996">
    <property type="entry name" value="COQ10-like"/>
</dbReference>
<dbReference type="Pfam" id="PF03364">
    <property type="entry name" value="Polyketide_cyc"/>
    <property type="match status" value="1"/>
</dbReference>
<feature type="domain" description="Coenzyme Q-binding protein COQ10 START" evidence="4">
    <location>
        <begin position="54"/>
        <end position="180"/>
    </location>
</feature>
<sequence length="199" mass="23196">MIRSTLRFPSQLGCATSHLRRTFVTSRPTFFKNLQDLKTTASSDQTYIISRQLTHPPELFYEVVSDVSRYKEFIPYCTDSFINQRDQETNLPTVAGLRVGFQSFDEEFTCNLKCSKNIIIAESITHSLFQKLYTKWTIIENAKGTTSMVLELRFKFKSLIYNKVSSIFARKVSELVIKAFDDRALALRREERKKELHLE</sequence>
<proteinExistence type="inferred from homology"/>
<evidence type="ECO:0000259" key="4">
    <source>
        <dbReference type="Pfam" id="PF03364"/>
    </source>
</evidence>
<comment type="similarity">
    <text evidence="1">Belongs to the COQ10 family.</text>
</comment>
<dbReference type="InterPro" id="IPR023393">
    <property type="entry name" value="START-like_dom_sf"/>
</dbReference>
<dbReference type="Proteomes" id="UP000774326">
    <property type="component" value="Unassembled WGS sequence"/>
</dbReference>
<evidence type="ECO:0000256" key="1">
    <source>
        <dbReference type="ARBA" id="ARBA00006885"/>
    </source>
</evidence>
<dbReference type="GO" id="GO:0005739">
    <property type="term" value="C:mitochondrion"/>
    <property type="evidence" value="ECO:0007669"/>
    <property type="project" value="TreeGrafter"/>
</dbReference>
<comment type="caution">
    <text evidence="5">The sequence shown here is derived from an EMBL/GenBank/DDBJ whole genome shotgun (WGS) entry which is preliminary data.</text>
</comment>
<evidence type="ECO:0000256" key="3">
    <source>
        <dbReference type="ARBA" id="ARBA00024947"/>
    </source>
</evidence>
<accession>A0A9P8Q2B6</accession>
<dbReference type="CDD" id="cd07813">
    <property type="entry name" value="COQ10p_like"/>
    <property type="match status" value="1"/>
</dbReference>
<reference evidence="5" key="1">
    <citation type="journal article" date="2021" name="Open Biol.">
        <title>Shared evolutionary footprints suggest mitochondrial oxidative damage underlies multiple complex I losses in fungi.</title>
        <authorList>
            <person name="Schikora-Tamarit M.A."/>
            <person name="Marcet-Houben M."/>
            <person name="Nosek J."/>
            <person name="Gabaldon T."/>
        </authorList>
    </citation>
    <scope>NUCLEOTIDE SEQUENCE</scope>
    <source>
        <strain evidence="5">CBS2887</strain>
    </source>
</reference>
<dbReference type="SUPFAM" id="SSF55961">
    <property type="entry name" value="Bet v1-like"/>
    <property type="match status" value="1"/>
</dbReference>
<evidence type="ECO:0000313" key="6">
    <source>
        <dbReference type="Proteomes" id="UP000774326"/>
    </source>
</evidence>
<reference evidence="5" key="2">
    <citation type="submission" date="2021-01" db="EMBL/GenBank/DDBJ databases">
        <authorList>
            <person name="Schikora-Tamarit M.A."/>
        </authorList>
    </citation>
    <scope>NUCLEOTIDE SEQUENCE</scope>
    <source>
        <strain evidence="5">CBS2887</strain>
    </source>
</reference>
<dbReference type="Gene3D" id="3.30.530.20">
    <property type="match status" value="1"/>
</dbReference>
<organism evidence="5 6">
    <name type="scientific">Wickerhamomyces pijperi</name>
    <name type="common">Yeast</name>
    <name type="synonym">Pichia pijperi</name>
    <dbReference type="NCBI Taxonomy" id="599730"/>
    <lineage>
        <taxon>Eukaryota</taxon>
        <taxon>Fungi</taxon>
        <taxon>Dikarya</taxon>
        <taxon>Ascomycota</taxon>
        <taxon>Saccharomycotina</taxon>
        <taxon>Saccharomycetes</taxon>
        <taxon>Phaffomycetales</taxon>
        <taxon>Wickerhamomycetaceae</taxon>
        <taxon>Wickerhamomyces</taxon>
    </lineage>
</organism>
<evidence type="ECO:0000313" key="5">
    <source>
        <dbReference type="EMBL" id="KAH3681534.1"/>
    </source>
</evidence>
<keyword evidence="6" id="KW-1185">Reference proteome</keyword>
<dbReference type="AlphaFoldDB" id="A0A9P8Q2B6"/>
<evidence type="ECO:0000256" key="2">
    <source>
        <dbReference type="ARBA" id="ARBA00011814"/>
    </source>
</evidence>
<comment type="function">
    <text evidence="3">Required for the function of coenzyme Q in the respiratory chain. May serve as a chaperone or may be involved in the transport of Q6 from its site of synthesis to the catalytic sites of the respiratory complexes.</text>
</comment>
<dbReference type="EMBL" id="JAEUBG010004397">
    <property type="protein sequence ID" value="KAH3681534.1"/>
    <property type="molecule type" value="Genomic_DNA"/>
</dbReference>
<dbReference type="OrthoDB" id="292693at2759"/>
<name>A0A9P8Q2B6_WICPI</name>
<dbReference type="GO" id="GO:0048039">
    <property type="term" value="F:ubiquinone binding"/>
    <property type="evidence" value="ECO:0007669"/>
    <property type="project" value="InterPro"/>
</dbReference>
<protein>
    <recommendedName>
        <fullName evidence="4">Coenzyme Q-binding protein COQ10 START domain-containing protein</fullName>
    </recommendedName>
</protein>
<dbReference type="PANTHER" id="PTHR12901">
    <property type="entry name" value="SPERM PROTEIN HOMOLOG"/>
    <property type="match status" value="1"/>
</dbReference>